<keyword evidence="2" id="KW-1185">Reference proteome</keyword>
<evidence type="ECO:0000313" key="2">
    <source>
        <dbReference type="Proteomes" id="UP000620139"/>
    </source>
</evidence>
<dbReference type="EMBL" id="JAEDAL010000002">
    <property type="protein sequence ID" value="MBH9552474.1"/>
    <property type="molecule type" value="Genomic_DNA"/>
</dbReference>
<evidence type="ECO:0000313" key="1">
    <source>
        <dbReference type="EMBL" id="MBH9552474.1"/>
    </source>
</evidence>
<dbReference type="Proteomes" id="UP000620139">
    <property type="component" value="Unassembled WGS sequence"/>
</dbReference>
<dbReference type="AlphaFoldDB" id="A0A931IUN1"/>
<sequence>MGRWKSSRLSSPLVLTDKGEWEILSDEGKALQFGLWRLEGAHLVWTVRAPNGGLTHDPTPILIAEPERFAVRERDGSVTTFVRLKDPA</sequence>
<comment type="caution">
    <text evidence="1">The sequence shown here is derived from an EMBL/GenBank/DDBJ whole genome shotgun (WGS) entry which is preliminary data.</text>
</comment>
<reference evidence="1" key="1">
    <citation type="submission" date="2020-12" db="EMBL/GenBank/DDBJ databases">
        <title>The genome sequence of Inhella sp. 4Y17.</title>
        <authorList>
            <person name="Liu Y."/>
        </authorList>
    </citation>
    <scope>NUCLEOTIDE SEQUENCE</scope>
    <source>
        <strain evidence="1">4Y10</strain>
    </source>
</reference>
<accession>A0A931IUN1</accession>
<proteinExistence type="predicted"/>
<gene>
    <name evidence="1" type="ORF">I7X43_06365</name>
</gene>
<name>A0A931IUN1_9BURK</name>
<protein>
    <submittedName>
        <fullName evidence="1">Uncharacterized protein</fullName>
    </submittedName>
</protein>
<organism evidence="1 2">
    <name type="scientific">Inhella gelatinilytica</name>
    <dbReference type="NCBI Taxonomy" id="2795030"/>
    <lineage>
        <taxon>Bacteria</taxon>
        <taxon>Pseudomonadati</taxon>
        <taxon>Pseudomonadota</taxon>
        <taxon>Betaproteobacteria</taxon>
        <taxon>Burkholderiales</taxon>
        <taxon>Sphaerotilaceae</taxon>
        <taxon>Inhella</taxon>
    </lineage>
</organism>
<dbReference type="RefSeq" id="WP_198100082.1">
    <property type="nucleotide sequence ID" value="NZ_JAEDAL010000002.1"/>
</dbReference>